<reference evidence="3" key="1">
    <citation type="journal article" date="2015" name="Nat. Genet.">
        <title>The genome and transcriptome of the zoonotic hookworm Ancylostoma ceylanicum identify infection-specific gene families.</title>
        <authorList>
            <person name="Schwarz E.M."/>
            <person name="Hu Y."/>
            <person name="Antoshechkin I."/>
            <person name="Miller M.M."/>
            <person name="Sternberg P.W."/>
            <person name="Aroian R.V."/>
        </authorList>
    </citation>
    <scope>NUCLEOTIDE SEQUENCE</scope>
    <source>
        <strain evidence="3">HY135</strain>
    </source>
</reference>
<gene>
    <name evidence="2" type="primary">Acey_s0016.g3038</name>
    <name evidence="2" type="ORF">Y032_0016g3038</name>
</gene>
<keyword evidence="1" id="KW-0472">Membrane</keyword>
<comment type="caution">
    <text evidence="2">The sequence shown here is derived from an EMBL/GenBank/DDBJ whole genome shotgun (WGS) entry which is preliminary data.</text>
</comment>
<organism evidence="2 3">
    <name type="scientific">Ancylostoma ceylanicum</name>
    <dbReference type="NCBI Taxonomy" id="53326"/>
    <lineage>
        <taxon>Eukaryota</taxon>
        <taxon>Metazoa</taxon>
        <taxon>Ecdysozoa</taxon>
        <taxon>Nematoda</taxon>
        <taxon>Chromadorea</taxon>
        <taxon>Rhabditida</taxon>
        <taxon>Rhabditina</taxon>
        <taxon>Rhabditomorpha</taxon>
        <taxon>Strongyloidea</taxon>
        <taxon>Ancylostomatidae</taxon>
        <taxon>Ancylostomatinae</taxon>
        <taxon>Ancylostoma</taxon>
    </lineage>
</organism>
<dbReference type="AlphaFoldDB" id="A0A016V5L3"/>
<name>A0A016V5L3_9BILA</name>
<feature type="transmembrane region" description="Helical" evidence="1">
    <location>
        <begin position="32"/>
        <end position="56"/>
    </location>
</feature>
<evidence type="ECO:0000313" key="2">
    <source>
        <dbReference type="EMBL" id="EYC22959.1"/>
    </source>
</evidence>
<sequence length="127" mass="14459">MDVSLKISRKMGILEQRSCLVPAYLLGEHVRLFAFCIHRLPTTFAALQIVAFLDLLVLSSSYFLSVSLVYDIYSLLSCLFLHNSSVRCRLEIKKEGTAGESLCFRDDWQPGYDAGVLRRRCGRLRPI</sequence>
<proteinExistence type="predicted"/>
<keyword evidence="1" id="KW-0812">Transmembrane</keyword>
<accession>A0A016V5L3</accession>
<feature type="transmembrane region" description="Helical" evidence="1">
    <location>
        <begin position="62"/>
        <end position="81"/>
    </location>
</feature>
<keyword evidence="1" id="KW-1133">Transmembrane helix</keyword>
<dbReference type="Proteomes" id="UP000024635">
    <property type="component" value="Unassembled WGS sequence"/>
</dbReference>
<evidence type="ECO:0000313" key="3">
    <source>
        <dbReference type="Proteomes" id="UP000024635"/>
    </source>
</evidence>
<protein>
    <submittedName>
        <fullName evidence="2">Uncharacterized protein</fullName>
    </submittedName>
</protein>
<keyword evidence="3" id="KW-1185">Reference proteome</keyword>
<dbReference type="EMBL" id="JARK01001352">
    <property type="protein sequence ID" value="EYC22959.1"/>
    <property type="molecule type" value="Genomic_DNA"/>
</dbReference>
<evidence type="ECO:0000256" key="1">
    <source>
        <dbReference type="SAM" id="Phobius"/>
    </source>
</evidence>